<name>A0A084W5A0_ANOSI</name>
<dbReference type="AlphaFoldDB" id="A0A084W5A0"/>
<sequence>MPDAQGTRLSRNAEYVTKSFQSLSVKESCYQKPNKHPPPHLSGRLTSVMMWVNRYASGCNSLPQQQRLAPEDNPSKGV</sequence>
<evidence type="ECO:0000313" key="3">
    <source>
        <dbReference type="Proteomes" id="UP000030765"/>
    </source>
</evidence>
<evidence type="ECO:0000313" key="2">
    <source>
        <dbReference type="EnsemblMetazoa" id="ASIC013390-PA"/>
    </source>
</evidence>
<dbReference type="VEuPathDB" id="VectorBase:ASIC013390"/>
<evidence type="ECO:0000313" key="1">
    <source>
        <dbReference type="EMBL" id="KFB45394.1"/>
    </source>
</evidence>
<organism evidence="1">
    <name type="scientific">Anopheles sinensis</name>
    <name type="common">Mosquito</name>
    <dbReference type="NCBI Taxonomy" id="74873"/>
    <lineage>
        <taxon>Eukaryota</taxon>
        <taxon>Metazoa</taxon>
        <taxon>Ecdysozoa</taxon>
        <taxon>Arthropoda</taxon>
        <taxon>Hexapoda</taxon>
        <taxon>Insecta</taxon>
        <taxon>Pterygota</taxon>
        <taxon>Neoptera</taxon>
        <taxon>Endopterygota</taxon>
        <taxon>Diptera</taxon>
        <taxon>Nematocera</taxon>
        <taxon>Culicoidea</taxon>
        <taxon>Culicidae</taxon>
        <taxon>Anophelinae</taxon>
        <taxon>Anopheles</taxon>
    </lineage>
</organism>
<protein>
    <submittedName>
        <fullName evidence="1 2">Uncharacterized protein</fullName>
    </submittedName>
</protein>
<gene>
    <name evidence="1" type="ORF">ZHAS_00013390</name>
</gene>
<keyword evidence="3" id="KW-1185">Reference proteome</keyword>
<dbReference type="EMBL" id="ATLV01020554">
    <property type="status" value="NOT_ANNOTATED_CDS"/>
    <property type="molecule type" value="Genomic_DNA"/>
</dbReference>
<proteinExistence type="predicted"/>
<accession>A0A084W5A0</accession>
<reference evidence="1 3" key="1">
    <citation type="journal article" date="2014" name="BMC Genomics">
        <title>Genome sequence of Anopheles sinensis provides insight into genetics basis of mosquito competence for malaria parasites.</title>
        <authorList>
            <person name="Zhou D."/>
            <person name="Zhang D."/>
            <person name="Ding G."/>
            <person name="Shi L."/>
            <person name="Hou Q."/>
            <person name="Ye Y."/>
            <person name="Xu Y."/>
            <person name="Zhou H."/>
            <person name="Xiong C."/>
            <person name="Li S."/>
            <person name="Yu J."/>
            <person name="Hong S."/>
            <person name="Yu X."/>
            <person name="Zou P."/>
            <person name="Chen C."/>
            <person name="Chang X."/>
            <person name="Wang W."/>
            <person name="Lv Y."/>
            <person name="Sun Y."/>
            <person name="Ma L."/>
            <person name="Shen B."/>
            <person name="Zhu C."/>
        </authorList>
    </citation>
    <scope>NUCLEOTIDE SEQUENCE [LARGE SCALE GENOMIC DNA]</scope>
</reference>
<dbReference type="EnsemblMetazoa" id="ASIC013390-RA">
    <property type="protein sequence ID" value="ASIC013390-PA"/>
    <property type="gene ID" value="ASIC013390"/>
</dbReference>
<dbReference type="EMBL" id="KE525303">
    <property type="protein sequence ID" value="KFB45394.1"/>
    <property type="molecule type" value="Genomic_DNA"/>
</dbReference>
<dbReference type="Proteomes" id="UP000030765">
    <property type="component" value="Unassembled WGS sequence"/>
</dbReference>
<reference evidence="2" key="2">
    <citation type="submission" date="2020-05" db="UniProtKB">
        <authorList>
            <consortium name="EnsemblMetazoa"/>
        </authorList>
    </citation>
    <scope>IDENTIFICATION</scope>
</reference>